<keyword evidence="6" id="KW-0539">Nucleus</keyword>
<evidence type="ECO:0000313" key="9">
    <source>
        <dbReference type="Proteomes" id="UP000245383"/>
    </source>
</evidence>
<sequence>MENINIDALPYFDKEYEQPEMRKLVDELVSAEMKNNTISENHKIPQPISFFKKNALLRKEYDRVSKGLAMDSFDTERYKLEPPKEDKQRDPAEWEKAVNNAQAQLEHQTNRIENLELLGTYGVNSWKVYNAFLERISEQLKTELEELKDQITHTNKSRKYDQTEANIVLTNLENRWKEKVYKTAEIKAAILELEQKNI</sequence>
<evidence type="ECO:0000256" key="5">
    <source>
        <dbReference type="ARBA" id="ARBA00023187"/>
    </source>
</evidence>
<proteinExistence type="inferred from homology"/>
<comment type="similarity">
    <text evidence="2">Belongs to the SPF27 family.</text>
</comment>
<dbReference type="Proteomes" id="UP000245383">
    <property type="component" value="Unassembled WGS sequence"/>
</dbReference>
<evidence type="ECO:0000256" key="4">
    <source>
        <dbReference type="ARBA" id="ARBA00022728"/>
    </source>
</evidence>
<keyword evidence="9" id="KW-1185">Reference proteome</keyword>
<dbReference type="InterPro" id="IPR008409">
    <property type="entry name" value="SPF27"/>
</dbReference>
<dbReference type="GO" id="GO:0071011">
    <property type="term" value="C:precatalytic spliceosome"/>
    <property type="evidence" value="ECO:0007669"/>
    <property type="project" value="TreeGrafter"/>
</dbReference>
<evidence type="ECO:0000313" key="8">
    <source>
        <dbReference type="EMBL" id="PVU91968.1"/>
    </source>
</evidence>
<evidence type="ECO:0000256" key="3">
    <source>
        <dbReference type="ARBA" id="ARBA00022664"/>
    </source>
</evidence>
<evidence type="ECO:0000256" key="2">
    <source>
        <dbReference type="ARBA" id="ARBA00010788"/>
    </source>
</evidence>
<dbReference type="OrthoDB" id="205794at2759"/>
<evidence type="ECO:0000256" key="6">
    <source>
        <dbReference type="ARBA" id="ARBA00023242"/>
    </source>
</evidence>
<dbReference type="Pfam" id="PF05700">
    <property type="entry name" value="BCAS2"/>
    <property type="match status" value="1"/>
</dbReference>
<keyword evidence="4" id="KW-0747">Spliceosome</keyword>
<dbReference type="GO" id="GO:0071013">
    <property type="term" value="C:catalytic step 2 spliceosome"/>
    <property type="evidence" value="ECO:0007669"/>
    <property type="project" value="TreeGrafter"/>
</dbReference>
<keyword evidence="5" id="KW-0508">mRNA splicing</keyword>
<dbReference type="PANTHER" id="PTHR13296">
    <property type="entry name" value="BCAS2 PROTEIN"/>
    <property type="match status" value="1"/>
</dbReference>
<dbReference type="GO" id="GO:0008380">
    <property type="term" value="P:RNA splicing"/>
    <property type="evidence" value="ECO:0007669"/>
    <property type="project" value="UniProtKB-KW"/>
</dbReference>
<evidence type="ECO:0000256" key="1">
    <source>
        <dbReference type="ARBA" id="ARBA00004123"/>
    </source>
</evidence>
<comment type="caution">
    <text evidence="8">The sequence shown here is derived from an EMBL/GenBank/DDBJ whole genome shotgun (WGS) entry which is preliminary data.</text>
</comment>
<feature type="coiled-coil region" evidence="7">
    <location>
        <begin position="98"/>
        <end position="157"/>
    </location>
</feature>
<dbReference type="GO" id="GO:0000974">
    <property type="term" value="C:Prp19 complex"/>
    <property type="evidence" value="ECO:0007669"/>
    <property type="project" value="TreeGrafter"/>
</dbReference>
<organism evidence="8 9">
    <name type="scientific">Smittium simulii</name>
    <dbReference type="NCBI Taxonomy" id="133385"/>
    <lineage>
        <taxon>Eukaryota</taxon>
        <taxon>Fungi</taxon>
        <taxon>Fungi incertae sedis</taxon>
        <taxon>Zoopagomycota</taxon>
        <taxon>Kickxellomycotina</taxon>
        <taxon>Harpellomycetes</taxon>
        <taxon>Harpellales</taxon>
        <taxon>Legeriomycetaceae</taxon>
        <taxon>Smittium</taxon>
    </lineage>
</organism>
<reference evidence="8 9" key="1">
    <citation type="journal article" date="2018" name="MBio">
        <title>Comparative Genomics Reveals the Core Gene Toolbox for the Fungus-Insect Symbiosis.</title>
        <authorList>
            <person name="Wang Y."/>
            <person name="Stata M."/>
            <person name="Wang W."/>
            <person name="Stajich J.E."/>
            <person name="White M.M."/>
            <person name="Moncalvo J.M."/>
        </authorList>
    </citation>
    <scope>NUCLEOTIDE SEQUENCE [LARGE SCALE GENOMIC DNA]</scope>
    <source>
        <strain evidence="8 9">SWE-8-4</strain>
    </source>
</reference>
<comment type="subcellular location">
    <subcellularLocation>
        <location evidence="1">Nucleus</location>
    </subcellularLocation>
</comment>
<keyword evidence="7" id="KW-0175">Coiled coil</keyword>
<dbReference type="PANTHER" id="PTHR13296:SF0">
    <property type="entry name" value="PRE-MRNA-SPLICING FACTOR SPF27"/>
    <property type="match status" value="1"/>
</dbReference>
<protein>
    <recommendedName>
        <fullName evidence="10">Pre-mRNA-splicing factor SPF27</fullName>
    </recommendedName>
</protein>
<evidence type="ECO:0000256" key="7">
    <source>
        <dbReference type="SAM" id="Coils"/>
    </source>
</evidence>
<gene>
    <name evidence="8" type="ORF">BB561_004107</name>
</gene>
<name>A0A2T9YHZ4_9FUNG</name>
<dbReference type="STRING" id="133385.A0A2T9YHZ4"/>
<dbReference type="AlphaFoldDB" id="A0A2T9YHZ4"/>
<evidence type="ECO:0008006" key="10">
    <source>
        <dbReference type="Google" id="ProtNLM"/>
    </source>
</evidence>
<dbReference type="GO" id="GO:0006397">
    <property type="term" value="P:mRNA processing"/>
    <property type="evidence" value="ECO:0007669"/>
    <property type="project" value="UniProtKB-KW"/>
</dbReference>
<accession>A0A2T9YHZ4</accession>
<keyword evidence="3" id="KW-0507">mRNA processing</keyword>
<dbReference type="EMBL" id="MBFR01000179">
    <property type="protein sequence ID" value="PVU91968.1"/>
    <property type="molecule type" value="Genomic_DNA"/>
</dbReference>